<dbReference type="Proteomes" id="UP001139353">
    <property type="component" value="Unassembled WGS sequence"/>
</dbReference>
<dbReference type="InterPro" id="IPR027385">
    <property type="entry name" value="Beta-barrel_OMP"/>
</dbReference>
<dbReference type="Pfam" id="PF13505">
    <property type="entry name" value="OMP_b-brl"/>
    <property type="match status" value="1"/>
</dbReference>
<feature type="domain" description="Outer membrane protein beta-barrel" evidence="3">
    <location>
        <begin position="2"/>
        <end position="145"/>
    </location>
</feature>
<dbReference type="SUPFAM" id="SSF56925">
    <property type="entry name" value="OMPA-like"/>
    <property type="match status" value="1"/>
</dbReference>
<name>A0A9X1YKW1_9BURK</name>
<dbReference type="Gene3D" id="2.40.160.20">
    <property type="match status" value="1"/>
</dbReference>
<organism evidence="4 5">
    <name type="scientific">Scleromatobacter humisilvae</name>
    <dbReference type="NCBI Taxonomy" id="2897159"/>
    <lineage>
        <taxon>Bacteria</taxon>
        <taxon>Pseudomonadati</taxon>
        <taxon>Pseudomonadota</taxon>
        <taxon>Betaproteobacteria</taxon>
        <taxon>Burkholderiales</taxon>
        <taxon>Sphaerotilaceae</taxon>
        <taxon>Scleromatobacter</taxon>
    </lineage>
</organism>
<comment type="caution">
    <text evidence="4">The sequence shown here is derived from an EMBL/GenBank/DDBJ whole genome shotgun (WGS) entry which is preliminary data.</text>
</comment>
<evidence type="ECO:0000313" key="4">
    <source>
        <dbReference type="EMBL" id="MCK9686770.1"/>
    </source>
</evidence>
<dbReference type="AlphaFoldDB" id="A0A9X1YKW1"/>
<evidence type="ECO:0000313" key="5">
    <source>
        <dbReference type="Proteomes" id="UP001139353"/>
    </source>
</evidence>
<accession>A0A9X1YKW1</accession>
<protein>
    <recommendedName>
        <fullName evidence="3">Outer membrane protein beta-barrel domain-containing protein</fullName>
    </recommendedName>
</protein>
<comment type="subcellular location">
    <subcellularLocation>
        <location evidence="1">Cell outer membrane</location>
    </subcellularLocation>
</comment>
<dbReference type="RefSeq" id="WP_275682810.1">
    <property type="nucleotide sequence ID" value="NZ_JAJLJH010000003.1"/>
</dbReference>
<reference evidence="4" key="1">
    <citation type="submission" date="2021-11" db="EMBL/GenBank/DDBJ databases">
        <title>BS-T2-15 a new species belonging to the Comamonadaceae family isolated from the soil of a French oak forest.</title>
        <authorList>
            <person name="Mieszkin S."/>
            <person name="Alain K."/>
        </authorList>
    </citation>
    <scope>NUCLEOTIDE SEQUENCE</scope>
    <source>
        <strain evidence="4">BS-T2-15</strain>
    </source>
</reference>
<dbReference type="GO" id="GO:0009279">
    <property type="term" value="C:cell outer membrane"/>
    <property type="evidence" value="ECO:0007669"/>
    <property type="project" value="UniProtKB-SubCell"/>
</dbReference>
<keyword evidence="5" id="KW-1185">Reference proteome</keyword>
<keyword evidence="2" id="KW-0732">Signal</keyword>
<sequence>MLAGTAFAAQAQSTDVAPTHWRFGVQLGAVHDNGRTDPIFQLSFGYAFDPTWSVEALIAGNLDFVREGTDPTQPYEFDSAWGARVRAALPLSEHWTLDGGLGVATVHEERGLTIHGYGRDRTGALVSGDLMYRLGRRWSLGLEVSSFTQSHTLNTGLRSEFHF</sequence>
<proteinExistence type="predicted"/>
<evidence type="ECO:0000256" key="2">
    <source>
        <dbReference type="ARBA" id="ARBA00022729"/>
    </source>
</evidence>
<dbReference type="InterPro" id="IPR011250">
    <property type="entry name" value="OMP/PagP_B-barrel"/>
</dbReference>
<dbReference type="EMBL" id="JAJLJH010000003">
    <property type="protein sequence ID" value="MCK9686770.1"/>
    <property type="molecule type" value="Genomic_DNA"/>
</dbReference>
<evidence type="ECO:0000256" key="1">
    <source>
        <dbReference type="ARBA" id="ARBA00004442"/>
    </source>
</evidence>
<evidence type="ECO:0000259" key="3">
    <source>
        <dbReference type="Pfam" id="PF13505"/>
    </source>
</evidence>
<gene>
    <name evidence="4" type="ORF">LPC04_13740</name>
</gene>